<evidence type="ECO:0000259" key="4">
    <source>
        <dbReference type="PROSITE" id="PS51667"/>
    </source>
</evidence>
<evidence type="ECO:0000256" key="1">
    <source>
        <dbReference type="ARBA" id="ARBA00023242"/>
    </source>
</evidence>
<dbReference type="AlphaFoldDB" id="A0A498KK30"/>
<comment type="caution">
    <text evidence="2">Lacks conserved residue(s) required for the propagation of feature annotation.</text>
</comment>
<evidence type="ECO:0000313" key="6">
    <source>
        <dbReference type="Proteomes" id="UP000290289"/>
    </source>
</evidence>
<gene>
    <name evidence="5" type="ORF">DVH24_009868</name>
</gene>
<feature type="compositionally biased region" description="Basic and acidic residues" evidence="3">
    <location>
        <begin position="292"/>
        <end position="302"/>
    </location>
</feature>
<feature type="region of interest" description="Disordered" evidence="3">
    <location>
        <begin position="218"/>
        <end position="302"/>
    </location>
</feature>
<dbReference type="InterPro" id="IPR014977">
    <property type="entry name" value="WRC_dom"/>
</dbReference>
<comment type="caution">
    <text evidence="5">The sequence shown here is derived from an EMBL/GenBank/DDBJ whole genome shotgun (WGS) entry which is preliminary data.</text>
</comment>
<protein>
    <recommendedName>
        <fullName evidence="4">WRC domain-containing protein</fullName>
    </recommendedName>
</protein>
<evidence type="ECO:0000256" key="3">
    <source>
        <dbReference type="SAM" id="MobiDB-lite"/>
    </source>
</evidence>
<feature type="compositionally biased region" description="Basic and acidic residues" evidence="3">
    <location>
        <begin position="219"/>
        <end position="230"/>
    </location>
</feature>
<organism evidence="5 6">
    <name type="scientific">Malus domestica</name>
    <name type="common">Apple</name>
    <name type="synonym">Pyrus malus</name>
    <dbReference type="NCBI Taxonomy" id="3750"/>
    <lineage>
        <taxon>Eukaryota</taxon>
        <taxon>Viridiplantae</taxon>
        <taxon>Streptophyta</taxon>
        <taxon>Embryophyta</taxon>
        <taxon>Tracheophyta</taxon>
        <taxon>Spermatophyta</taxon>
        <taxon>Magnoliopsida</taxon>
        <taxon>eudicotyledons</taxon>
        <taxon>Gunneridae</taxon>
        <taxon>Pentapetalae</taxon>
        <taxon>rosids</taxon>
        <taxon>fabids</taxon>
        <taxon>Rosales</taxon>
        <taxon>Rosaceae</taxon>
        <taxon>Amygdaloideae</taxon>
        <taxon>Maleae</taxon>
        <taxon>Malus</taxon>
    </lineage>
</organism>
<feature type="compositionally biased region" description="Acidic residues" evidence="3">
    <location>
        <begin position="268"/>
        <end position="280"/>
    </location>
</feature>
<dbReference type="STRING" id="3750.A0A498KK30"/>
<dbReference type="PANTHER" id="PTHR34680">
    <property type="entry name" value="EXPRESSED PROTEIN"/>
    <property type="match status" value="1"/>
</dbReference>
<accession>A0A498KK30</accession>
<evidence type="ECO:0000313" key="5">
    <source>
        <dbReference type="EMBL" id="RXI07837.1"/>
    </source>
</evidence>
<dbReference type="EMBL" id="RDQH01000327">
    <property type="protein sequence ID" value="RXI07837.1"/>
    <property type="molecule type" value="Genomic_DNA"/>
</dbReference>
<keyword evidence="1" id="KW-0539">Nucleus</keyword>
<dbReference type="Proteomes" id="UP000290289">
    <property type="component" value="Chromosome 1"/>
</dbReference>
<feature type="domain" description="WRC" evidence="4">
    <location>
        <begin position="111"/>
        <end position="156"/>
    </location>
</feature>
<dbReference type="Pfam" id="PF08879">
    <property type="entry name" value="WRC"/>
    <property type="match status" value="1"/>
</dbReference>
<sequence length="302" mass="33523">MRIRKNAKVSPLLFTSHAPAAGDLHPHVCQLNRNPWDVIPLGPESDQWEVEESFYGGSFSDSIGAVESVASMRDATEERRLEMIEEPVAEDVEFEKDSNKAAGEMEVEEGRMGSMCCQRNDGRGWQCKKKAKQGQSFCNHHLSLLRSNYIVKANGNGNSRDNGINHNISSSKAPAAVSGVVQLENGGRRRRKKAKKESASNPYEFYYYSGFGPCRNRKRGCDKEREETKAVGEIATNTSSATTSPPPPPPHESGPRSPLSPIANGEFNYDDEDDDDELDGSSESGRRRMRKPVKERSLKSLM</sequence>
<reference evidence="5 6" key="1">
    <citation type="submission" date="2018-10" db="EMBL/GenBank/DDBJ databases">
        <title>A high-quality apple genome assembly.</title>
        <authorList>
            <person name="Hu J."/>
        </authorList>
    </citation>
    <scope>NUCLEOTIDE SEQUENCE [LARGE SCALE GENOMIC DNA]</scope>
    <source>
        <strain evidence="6">cv. HFTH1</strain>
        <tissue evidence="5">Young leaf</tissue>
    </source>
</reference>
<dbReference type="PANTHER" id="PTHR34680:SF3">
    <property type="entry name" value="EXPRESSED PROTEIN"/>
    <property type="match status" value="1"/>
</dbReference>
<keyword evidence="6" id="KW-1185">Reference proteome</keyword>
<proteinExistence type="predicted"/>
<name>A0A498KK30_MALDO</name>
<dbReference type="PROSITE" id="PS51667">
    <property type="entry name" value="WRC"/>
    <property type="match status" value="1"/>
</dbReference>
<evidence type="ECO:0000256" key="2">
    <source>
        <dbReference type="PROSITE-ProRule" id="PRU01002"/>
    </source>
</evidence>